<keyword evidence="12" id="KW-0464">Manganese</keyword>
<evidence type="ECO:0000256" key="8">
    <source>
        <dbReference type="ARBA" id="ARBA00022968"/>
    </source>
</evidence>
<organism evidence="13 14">
    <name type="scientific">Ilyobacter polytropus (strain ATCC 51220 / DSM 2926 / LMG 16218 / CuHBu1)</name>
    <dbReference type="NCBI Taxonomy" id="572544"/>
    <lineage>
        <taxon>Bacteria</taxon>
        <taxon>Fusobacteriati</taxon>
        <taxon>Fusobacteriota</taxon>
        <taxon>Fusobacteriia</taxon>
        <taxon>Fusobacteriales</taxon>
        <taxon>Fusobacteriaceae</taxon>
        <taxon>Ilyobacter</taxon>
    </lineage>
</organism>
<evidence type="ECO:0000256" key="7">
    <source>
        <dbReference type="ARBA" id="ARBA00022723"/>
    </source>
</evidence>
<keyword evidence="11" id="KW-0472">Membrane</keyword>
<dbReference type="STRING" id="572544.Ilyop_0799"/>
<protein>
    <submittedName>
        <fullName evidence="13">Glycosyltransferase</fullName>
    </submittedName>
</protein>
<keyword evidence="10" id="KW-0333">Golgi apparatus</keyword>
<dbReference type="KEGG" id="ipo:Ilyop_0799"/>
<dbReference type="Pfam" id="PF03071">
    <property type="entry name" value="GNT-I"/>
    <property type="match status" value="1"/>
</dbReference>
<evidence type="ECO:0000313" key="13">
    <source>
        <dbReference type="EMBL" id="ADO82585.1"/>
    </source>
</evidence>
<proteinExistence type="predicted"/>
<keyword evidence="7" id="KW-0479">Metal-binding</keyword>
<dbReference type="Gene3D" id="3.90.550.10">
    <property type="entry name" value="Spore Coat Polysaccharide Biosynthesis Protein SpsA, Chain A"/>
    <property type="match status" value="1"/>
</dbReference>
<dbReference type="eggNOG" id="COG1216">
    <property type="taxonomic scope" value="Bacteria"/>
</dbReference>
<dbReference type="OrthoDB" id="5180856at2"/>
<dbReference type="AlphaFoldDB" id="E3H7A4"/>
<evidence type="ECO:0000313" key="14">
    <source>
        <dbReference type="Proteomes" id="UP000006875"/>
    </source>
</evidence>
<dbReference type="InterPro" id="IPR029044">
    <property type="entry name" value="Nucleotide-diphossugar_trans"/>
</dbReference>
<sequence>MKDLAPIALFVYNRPKETAGLLESLKKNKLAKESLLFIFSDAPKSPEQAEKVKETRAILNKLSGFKNIEIFESRENNGLAHSVISGVSKIIDRYGKVIVLEDDLVLANDFLEYMNEALDLYEKNDSIWTVTGYGPPIEIDRNYKYDVYLSYRGCSWGWGTWKDRWEKHDWYLSDYHEFISSPNLVEKFKKGGSDLLEMLKLQKIGKLDSWAIRSCYSQARKNMYTVYPVKSKLQNIGFGETSTHCTSSGSKYKTELYENKLNLTDDLNLNDSITYEFKKYYDLDLIGKIGYFLKKHNLYKYFKWTKTYLRK</sequence>
<keyword evidence="9" id="KW-1133">Transmembrane helix</keyword>
<evidence type="ECO:0000256" key="1">
    <source>
        <dbReference type="ARBA" id="ARBA00001936"/>
    </source>
</evidence>
<comment type="subcellular location">
    <subcellularLocation>
        <location evidence="2">Golgi apparatus membrane</location>
        <topology evidence="2">Single-pass type II membrane protein</topology>
    </subcellularLocation>
</comment>
<dbReference type="GO" id="GO:0008375">
    <property type="term" value="F:acetylglucosaminyltransferase activity"/>
    <property type="evidence" value="ECO:0007669"/>
    <property type="project" value="InterPro"/>
</dbReference>
<dbReference type="InterPro" id="IPR004139">
    <property type="entry name" value="Glyco_trans_13"/>
</dbReference>
<evidence type="ECO:0000256" key="12">
    <source>
        <dbReference type="ARBA" id="ARBA00023211"/>
    </source>
</evidence>
<dbReference type="UniPathway" id="UPA00378"/>
<dbReference type="GO" id="GO:0046872">
    <property type="term" value="F:metal ion binding"/>
    <property type="evidence" value="ECO:0007669"/>
    <property type="project" value="UniProtKB-KW"/>
</dbReference>
<dbReference type="Proteomes" id="UP000006875">
    <property type="component" value="Chromosome"/>
</dbReference>
<keyword evidence="8" id="KW-0735">Signal-anchor</keyword>
<dbReference type="HOGENOM" id="CLU_054735_1_0_0"/>
<accession>E3H7A4</accession>
<keyword evidence="5" id="KW-0808">Transferase</keyword>
<keyword evidence="6" id="KW-0812">Transmembrane</keyword>
<name>E3H7A4_ILYPC</name>
<dbReference type="SUPFAM" id="SSF53448">
    <property type="entry name" value="Nucleotide-diphospho-sugar transferases"/>
    <property type="match status" value="1"/>
</dbReference>
<evidence type="ECO:0000256" key="4">
    <source>
        <dbReference type="ARBA" id="ARBA00022676"/>
    </source>
</evidence>
<evidence type="ECO:0000256" key="5">
    <source>
        <dbReference type="ARBA" id="ARBA00022679"/>
    </source>
</evidence>
<gene>
    <name evidence="13" type="ordered locus">Ilyop_0799</name>
</gene>
<comment type="cofactor">
    <cofactor evidence="1">
        <name>Mn(2+)</name>
        <dbReference type="ChEBI" id="CHEBI:29035"/>
    </cofactor>
</comment>
<evidence type="ECO:0000256" key="11">
    <source>
        <dbReference type="ARBA" id="ARBA00023136"/>
    </source>
</evidence>
<reference evidence="13 14" key="1">
    <citation type="journal article" date="2010" name="Stand. Genomic Sci.">
        <title>Complete genome sequence of Ilyobacter polytropus type strain (CuHbu1).</title>
        <authorList>
            <person name="Sikorski J."/>
            <person name="Chertkov O."/>
            <person name="Lapidus A."/>
            <person name="Nolan M."/>
            <person name="Lucas S."/>
            <person name="Del Rio T.G."/>
            <person name="Tice H."/>
            <person name="Cheng J.F."/>
            <person name="Tapia R."/>
            <person name="Han C."/>
            <person name="Goodwin L."/>
            <person name="Pitluck S."/>
            <person name="Liolios K."/>
            <person name="Ivanova N."/>
            <person name="Mavromatis K."/>
            <person name="Mikhailova N."/>
            <person name="Pati A."/>
            <person name="Chen A."/>
            <person name="Palaniappan K."/>
            <person name="Land M."/>
            <person name="Hauser L."/>
            <person name="Chang Y.J."/>
            <person name="Jeffries C.D."/>
            <person name="Brambilla E."/>
            <person name="Yasawong M."/>
            <person name="Rohde M."/>
            <person name="Pukall R."/>
            <person name="Spring S."/>
            <person name="Goker M."/>
            <person name="Woyke T."/>
            <person name="Bristow J."/>
            <person name="Eisen J.A."/>
            <person name="Markowitz V."/>
            <person name="Hugenholtz P."/>
            <person name="Kyrpides N.C."/>
            <person name="Klenk H.P."/>
        </authorList>
    </citation>
    <scope>NUCLEOTIDE SEQUENCE [LARGE SCALE GENOMIC DNA]</scope>
    <source>
        <strain evidence="14">ATCC 51220 / DSM 2926 / LMG 16218 / CuHBu1</strain>
    </source>
</reference>
<evidence type="ECO:0000256" key="3">
    <source>
        <dbReference type="ARBA" id="ARBA00004922"/>
    </source>
</evidence>
<keyword evidence="4" id="KW-0328">Glycosyltransferase</keyword>
<evidence type="ECO:0000256" key="6">
    <source>
        <dbReference type="ARBA" id="ARBA00022692"/>
    </source>
</evidence>
<evidence type="ECO:0000256" key="2">
    <source>
        <dbReference type="ARBA" id="ARBA00004323"/>
    </source>
</evidence>
<evidence type="ECO:0000256" key="9">
    <source>
        <dbReference type="ARBA" id="ARBA00022989"/>
    </source>
</evidence>
<keyword evidence="14" id="KW-1185">Reference proteome</keyword>
<evidence type="ECO:0000256" key="10">
    <source>
        <dbReference type="ARBA" id="ARBA00023034"/>
    </source>
</evidence>
<comment type="pathway">
    <text evidence="3">Protein modification; protein glycosylation.</text>
</comment>
<dbReference type="EMBL" id="CP002281">
    <property type="protein sequence ID" value="ADO82585.1"/>
    <property type="molecule type" value="Genomic_DNA"/>
</dbReference>
<dbReference type="RefSeq" id="WP_013387255.1">
    <property type="nucleotide sequence ID" value="NC_014632.1"/>
</dbReference>